<accession>A0A084GXD7</accession>
<comment type="caution">
    <text evidence="2">The sequence shown here is derived from an EMBL/GenBank/DDBJ whole genome shotgun (WGS) entry which is preliminary data.</text>
</comment>
<dbReference type="AlphaFoldDB" id="A0A084GXD7"/>
<keyword evidence="3" id="KW-1185">Reference proteome</keyword>
<name>A0A084GXD7_METID</name>
<proteinExistence type="predicted"/>
<sequence>MGDIAVIAAALLLLVFSLDSLAKIKQSDKKEESILKIYLGFLILASISVIPYKLWQLAGSHHTPDGMFLTAGSALAVVIFIGRFYSRRVKIHA</sequence>
<evidence type="ECO:0000313" key="3">
    <source>
        <dbReference type="Proteomes" id="UP000028549"/>
    </source>
</evidence>
<keyword evidence="1" id="KW-1133">Transmembrane helix</keyword>
<evidence type="ECO:0000313" key="2">
    <source>
        <dbReference type="EMBL" id="KEZ51999.1"/>
    </source>
</evidence>
<feature type="transmembrane region" description="Helical" evidence="1">
    <location>
        <begin position="34"/>
        <end position="55"/>
    </location>
</feature>
<keyword evidence="1" id="KW-0812">Transmembrane</keyword>
<organism evidence="2 3">
    <name type="scientific">Metabacillus indicus</name>
    <name type="common">Bacillus indicus</name>
    <dbReference type="NCBI Taxonomy" id="246786"/>
    <lineage>
        <taxon>Bacteria</taxon>
        <taxon>Bacillati</taxon>
        <taxon>Bacillota</taxon>
        <taxon>Bacilli</taxon>
        <taxon>Bacillales</taxon>
        <taxon>Bacillaceae</taxon>
        <taxon>Metabacillus</taxon>
    </lineage>
</organism>
<protein>
    <submittedName>
        <fullName evidence="2">Uncharacterized protein</fullName>
    </submittedName>
</protein>
<dbReference type="RefSeq" id="WP_029566869.1">
    <property type="nucleotide sequence ID" value="NZ_JNVC02000005.1"/>
</dbReference>
<evidence type="ECO:0000256" key="1">
    <source>
        <dbReference type="SAM" id="Phobius"/>
    </source>
</evidence>
<dbReference type="OrthoDB" id="2911325at2"/>
<gene>
    <name evidence="2" type="ORF">GS18_0212960</name>
</gene>
<feature type="transmembrane region" description="Helical" evidence="1">
    <location>
        <begin position="6"/>
        <end position="22"/>
    </location>
</feature>
<dbReference type="Proteomes" id="UP000028549">
    <property type="component" value="Unassembled WGS sequence"/>
</dbReference>
<feature type="transmembrane region" description="Helical" evidence="1">
    <location>
        <begin position="67"/>
        <end position="85"/>
    </location>
</feature>
<dbReference type="EMBL" id="JNVC02000005">
    <property type="protein sequence ID" value="KEZ51999.1"/>
    <property type="molecule type" value="Genomic_DNA"/>
</dbReference>
<keyword evidence="1" id="KW-0472">Membrane</keyword>
<reference evidence="2 3" key="1">
    <citation type="journal article" date="2005" name="Int. J. Syst. Evol. Microbiol.">
        <title>Bacillus cibi sp. nov., isolated from jeotgal, a traditional Korean fermented seafood.</title>
        <authorList>
            <person name="Yoon J.H."/>
            <person name="Lee C.H."/>
            <person name="Oh T.K."/>
        </authorList>
    </citation>
    <scope>NUCLEOTIDE SEQUENCE [LARGE SCALE GENOMIC DNA]</scope>
    <source>
        <strain evidence="2 3">DSM 16189</strain>
    </source>
</reference>
<dbReference type="STRING" id="246786.GS18_0212960"/>